<dbReference type="Proteomes" id="UP000887574">
    <property type="component" value="Unplaced"/>
</dbReference>
<evidence type="ECO:0000313" key="3">
    <source>
        <dbReference type="WBParaSite" id="jg11618"/>
    </source>
</evidence>
<feature type="coiled-coil region" evidence="1">
    <location>
        <begin position="44"/>
        <end position="71"/>
    </location>
</feature>
<reference evidence="3" key="1">
    <citation type="submission" date="2022-11" db="UniProtKB">
        <authorList>
            <consortium name="WormBaseParasite"/>
        </authorList>
    </citation>
    <scope>IDENTIFICATION</scope>
</reference>
<dbReference type="InterPro" id="IPR005312">
    <property type="entry name" value="DUF1759"/>
</dbReference>
<accession>A0A915CQP7</accession>
<evidence type="ECO:0000313" key="2">
    <source>
        <dbReference type="Proteomes" id="UP000887574"/>
    </source>
</evidence>
<dbReference type="AlphaFoldDB" id="A0A915CQP7"/>
<keyword evidence="1" id="KW-0175">Coiled coil</keyword>
<dbReference type="Pfam" id="PF03564">
    <property type="entry name" value="DUF1759"/>
    <property type="match status" value="1"/>
</dbReference>
<keyword evidence="2" id="KW-1185">Reference proteome</keyword>
<sequence length="264" mass="29394">MSSSSPHLATLKNIITEIDVVLANQKTFVTPPPQIPPLSQQIQHKTLRNLLRDLDFELEEAQSLLKDLKCAHNGLLLLRDKMTGRERETDNLVFQEFFDGCDYLGKSSELKGYVRKLGSERHPVEDELQSVEDAIAAIALPIPARQLTPPAIQIAQSSVRRNIAKWPGVSLPKFDGDISEWFGFWDQFRILVHNVDPAELPPVIKFTHLISCISGTALQAVAGFPIEDASYAEAIGVLKSEFGKLNAIKQALYHKFNTLPATNT</sequence>
<organism evidence="2 3">
    <name type="scientific">Ditylenchus dipsaci</name>
    <dbReference type="NCBI Taxonomy" id="166011"/>
    <lineage>
        <taxon>Eukaryota</taxon>
        <taxon>Metazoa</taxon>
        <taxon>Ecdysozoa</taxon>
        <taxon>Nematoda</taxon>
        <taxon>Chromadorea</taxon>
        <taxon>Rhabditida</taxon>
        <taxon>Tylenchina</taxon>
        <taxon>Tylenchomorpha</taxon>
        <taxon>Sphaerularioidea</taxon>
        <taxon>Anguinidae</taxon>
        <taxon>Anguininae</taxon>
        <taxon>Ditylenchus</taxon>
    </lineage>
</organism>
<proteinExistence type="predicted"/>
<protein>
    <submittedName>
        <fullName evidence="3">Uncharacterized protein</fullName>
    </submittedName>
</protein>
<name>A0A915CQP7_9BILA</name>
<dbReference type="WBParaSite" id="jg11618">
    <property type="protein sequence ID" value="jg11618"/>
    <property type="gene ID" value="jg11618"/>
</dbReference>
<dbReference type="PANTHER" id="PTHR22954:SF3">
    <property type="entry name" value="PROTEIN CBG08539"/>
    <property type="match status" value="1"/>
</dbReference>
<dbReference type="PANTHER" id="PTHR22954">
    <property type="entry name" value="RETROVIRAL PROTEASE-RELATED"/>
    <property type="match status" value="1"/>
</dbReference>
<evidence type="ECO:0000256" key="1">
    <source>
        <dbReference type="SAM" id="Coils"/>
    </source>
</evidence>